<dbReference type="InterPro" id="IPR004027">
    <property type="entry name" value="SEC_C_motif"/>
</dbReference>
<dbReference type="InterPro" id="IPR048469">
    <property type="entry name" value="YchJ-like_M"/>
</dbReference>
<evidence type="ECO:0000256" key="1">
    <source>
        <dbReference type="ARBA" id="ARBA00010839"/>
    </source>
</evidence>
<dbReference type="Pfam" id="PF17775">
    <property type="entry name" value="YchJ_M-like"/>
    <property type="match status" value="1"/>
</dbReference>
<dbReference type="EMBL" id="BMJI01000002">
    <property type="protein sequence ID" value="GGC82205.1"/>
    <property type="molecule type" value="Genomic_DNA"/>
</dbReference>
<comment type="similarity">
    <text evidence="1 2">Belongs to the UPF0225 family.</text>
</comment>
<gene>
    <name evidence="4" type="ORF">GCM10011512_06160</name>
</gene>
<dbReference type="InterPro" id="IPR023006">
    <property type="entry name" value="YchJ-like"/>
</dbReference>
<dbReference type="InterPro" id="IPR032710">
    <property type="entry name" value="NTF2-like_dom_sf"/>
</dbReference>
<dbReference type="Pfam" id="PF02810">
    <property type="entry name" value="SEC-C"/>
    <property type="match status" value="1"/>
</dbReference>
<dbReference type="RefSeq" id="WP_229659733.1">
    <property type="nucleotide sequence ID" value="NZ_BMJI01000002.1"/>
</dbReference>
<evidence type="ECO:0000313" key="4">
    <source>
        <dbReference type="EMBL" id="GGC82205.1"/>
    </source>
</evidence>
<evidence type="ECO:0000256" key="2">
    <source>
        <dbReference type="HAMAP-Rule" id="MF_00612"/>
    </source>
</evidence>
<protein>
    <recommendedName>
        <fullName evidence="2">UPF0225 protein GCM10011512_06160</fullName>
    </recommendedName>
</protein>
<comment type="caution">
    <text evidence="4">The sequence shown here is derived from an EMBL/GenBank/DDBJ whole genome shotgun (WGS) entry which is preliminary data.</text>
</comment>
<sequence>MSAAAGSRADPDPDAAGTGSPGLVCPCGSGAGYAQCCGPLHEGGAAPTAEALMRSRYSAYALGLGDYLRRSWHAGTRPLAVELDDGTQWRRLQIVDRDRGAAGDDAGVVEYRAAYRSPHGAGVLHERSRFRRENGRWYYVDGDILG</sequence>
<reference evidence="5" key="1">
    <citation type="journal article" date="2019" name="Int. J. Syst. Evol. Microbiol.">
        <title>The Global Catalogue of Microorganisms (GCM) 10K type strain sequencing project: providing services to taxonomists for standard genome sequencing and annotation.</title>
        <authorList>
            <consortium name="The Broad Institute Genomics Platform"/>
            <consortium name="The Broad Institute Genome Sequencing Center for Infectious Disease"/>
            <person name="Wu L."/>
            <person name="Ma J."/>
        </authorList>
    </citation>
    <scope>NUCLEOTIDE SEQUENCE [LARGE SCALE GENOMIC DNA]</scope>
    <source>
        <strain evidence="5">CGMCC 1.15480</strain>
    </source>
</reference>
<proteinExistence type="inferred from homology"/>
<keyword evidence="5" id="KW-1185">Reference proteome</keyword>
<organism evidence="4 5">
    <name type="scientific">Tersicoccus solisilvae</name>
    <dbReference type="NCBI Taxonomy" id="1882339"/>
    <lineage>
        <taxon>Bacteria</taxon>
        <taxon>Bacillati</taxon>
        <taxon>Actinomycetota</taxon>
        <taxon>Actinomycetes</taxon>
        <taxon>Micrococcales</taxon>
        <taxon>Micrococcaceae</taxon>
        <taxon>Tersicoccus</taxon>
    </lineage>
</organism>
<name>A0ABQ1NQ72_9MICC</name>
<dbReference type="Gene3D" id="3.10.450.50">
    <property type="match status" value="1"/>
</dbReference>
<accession>A0ABQ1NQ72</accession>
<dbReference type="HAMAP" id="MF_00612">
    <property type="entry name" value="UPF0225"/>
    <property type="match status" value="1"/>
</dbReference>
<dbReference type="SUPFAM" id="SSF54427">
    <property type="entry name" value="NTF2-like"/>
    <property type="match status" value="1"/>
</dbReference>
<evidence type="ECO:0000259" key="3">
    <source>
        <dbReference type="Pfam" id="PF17775"/>
    </source>
</evidence>
<dbReference type="Proteomes" id="UP000597761">
    <property type="component" value="Unassembled WGS sequence"/>
</dbReference>
<feature type="domain" description="YchJ-like middle NTF2-like" evidence="3">
    <location>
        <begin position="48"/>
        <end position="142"/>
    </location>
</feature>
<evidence type="ECO:0000313" key="5">
    <source>
        <dbReference type="Proteomes" id="UP000597761"/>
    </source>
</evidence>